<dbReference type="GO" id="GO:0004674">
    <property type="term" value="F:protein serine/threonine kinase activity"/>
    <property type="evidence" value="ECO:0007669"/>
    <property type="project" value="TreeGrafter"/>
</dbReference>
<feature type="non-terminal residue" evidence="6">
    <location>
        <position position="1"/>
    </location>
</feature>
<dbReference type="AlphaFoldDB" id="A0AAD5SXX3"/>
<protein>
    <recommendedName>
        <fullName evidence="5">Protein kinase domain-containing protein</fullName>
    </recommendedName>
</protein>
<dbReference type="PROSITE" id="PS00109">
    <property type="entry name" value="PROTEIN_KINASE_TYR"/>
    <property type="match status" value="1"/>
</dbReference>
<dbReference type="PANTHER" id="PTHR44329:SF288">
    <property type="entry name" value="MITOGEN-ACTIVATED PROTEIN KINASE KINASE KINASE 20"/>
    <property type="match status" value="1"/>
</dbReference>
<dbReference type="InterPro" id="IPR000719">
    <property type="entry name" value="Prot_kinase_dom"/>
</dbReference>
<dbReference type="SUPFAM" id="SSF56112">
    <property type="entry name" value="Protein kinase-like (PK-like)"/>
    <property type="match status" value="1"/>
</dbReference>
<reference evidence="6" key="1">
    <citation type="submission" date="2020-05" db="EMBL/GenBank/DDBJ databases">
        <title>Phylogenomic resolution of chytrid fungi.</title>
        <authorList>
            <person name="Stajich J.E."/>
            <person name="Amses K."/>
            <person name="Simmons R."/>
            <person name="Seto K."/>
            <person name="Myers J."/>
            <person name="Bonds A."/>
            <person name="Quandt C.A."/>
            <person name="Barry K."/>
            <person name="Liu P."/>
            <person name="Grigoriev I."/>
            <person name="Longcore J.E."/>
            <person name="James T.Y."/>
        </authorList>
    </citation>
    <scope>NUCLEOTIDE SEQUENCE</scope>
    <source>
        <strain evidence="6">JEL0513</strain>
    </source>
</reference>
<dbReference type="Proteomes" id="UP001211907">
    <property type="component" value="Unassembled WGS sequence"/>
</dbReference>
<dbReference type="Pfam" id="PF07714">
    <property type="entry name" value="PK_Tyr_Ser-Thr"/>
    <property type="match status" value="1"/>
</dbReference>
<gene>
    <name evidence="6" type="ORF">HK100_002079</name>
</gene>
<evidence type="ECO:0000313" key="6">
    <source>
        <dbReference type="EMBL" id="KAJ3113150.1"/>
    </source>
</evidence>
<keyword evidence="7" id="KW-1185">Reference proteome</keyword>
<dbReference type="InterPro" id="IPR051681">
    <property type="entry name" value="Ser/Thr_Kinases-Pseudokinases"/>
</dbReference>
<dbReference type="PIRSF" id="PIRSF000654">
    <property type="entry name" value="Integrin-linked_kinase"/>
    <property type="match status" value="1"/>
</dbReference>
<keyword evidence="4" id="KW-0067">ATP-binding</keyword>
<keyword evidence="1" id="KW-0808">Transferase</keyword>
<comment type="caution">
    <text evidence="6">The sequence shown here is derived from an EMBL/GenBank/DDBJ whole genome shotgun (WGS) entry which is preliminary data.</text>
</comment>
<keyword evidence="3" id="KW-0418">Kinase</keyword>
<sequence>MFMTKNKQRSILANAQDTAATKPDITTECSRITNNTKFTLPQVPQIHASSVMIDTSKFFGEGSFGYVYSGTYGEHQAAVKTIRKNADTPLRKREFEREAAIVHSLKHSSIVAVLGVFYNDDDCAGSPNIVFEKLSMSLQMALYQTPNLNLCLQFMWQISDAFKYLYSLSPTIIHLDVRPDNILIDQNKIAKLADFGLFQTVPSYNGEAPRYQHGALEFSPPESLKIGYAAQTPHDVYCFGMTMYETFCLQKPFFGENPEAIEGFIESGEKPTFQSTIRVAPEICQEFIEKCWNFEPSRRPDFVEIFR</sequence>
<dbReference type="PROSITE" id="PS50011">
    <property type="entry name" value="PROTEIN_KINASE_DOM"/>
    <property type="match status" value="1"/>
</dbReference>
<evidence type="ECO:0000256" key="1">
    <source>
        <dbReference type="ARBA" id="ARBA00022679"/>
    </source>
</evidence>
<dbReference type="InterPro" id="IPR011009">
    <property type="entry name" value="Kinase-like_dom_sf"/>
</dbReference>
<evidence type="ECO:0000313" key="7">
    <source>
        <dbReference type="Proteomes" id="UP001211907"/>
    </source>
</evidence>
<dbReference type="InterPro" id="IPR008266">
    <property type="entry name" value="Tyr_kinase_AS"/>
</dbReference>
<dbReference type="InterPro" id="IPR001245">
    <property type="entry name" value="Ser-Thr/Tyr_kinase_cat_dom"/>
</dbReference>
<evidence type="ECO:0000256" key="3">
    <source>
        <dbReference type="ARBA" id="ARBA00022777"/>
    </source>
</evidence>
<proteinExistence type="predicted"/>
<organism evidence="6 7">
    <name type="scientific">Physocladia obscura</name>
    <dbReference type="NCBI Taxonomy" id="109957"/>
    <lineage>
        <taxon>Eukaryota</taxon>
        <taxon>Fungi</taxon>
        <taxon>Fungi incertae sedis</taxon>
        <taxon>Chytridiomycota</taxon>
        <taxon>Chytridiomycota incertae sedis</taxon>
        <taxon>Chytridiomycetes</taxon>
        <taxon>Chytridiales</taxon>
        <taxon>Chytriomycetaceae</taxon>
        <taxon>Physocladia</taxon>
    </lineage>
</organism>
<evidence type="ECO:0000256" key="2">
    <source>
        <dbReference type="ARBA" id="ARBA00022741"/>
    </source>
</evidence>
<dbReference type="GO" id="GO:0005524">
    <property type="term" value="F:ATP binding"/>
    <property type="evidence" value="ECO:0007669"/>
    <property type="project" value="UniProtKB-KW"/>
</dbReference>
<dbReference type="EMBL" id="JADGJH010001473">
    <property type="protein sequence ID" value="KAJ3113150.1"/>
    <property type="molecule type" value="Genomic_DNA"/>
</dbReference>
<keyword evidence="2" id="KW-0547">Nucleotide-binding</keyword>
<evidence type="ECO:0000259" key="5">
    <source>
        <dbReference type="PROSITE" id="PS50011"/>
    </source>
</evidence>
<feature type="domain" description="Protein kinase" evidence="5">
    <location>
        <begin position="53"/>
        <end position="307"/>
    </location>
</feature>
<evidence type="ECO:0000256" key="4">
    <source>
        <dbReference type="ARBA" id="ARBA00022840"/>
    </source>
</evidence>
<accession>A0AAD5SXX3</accession>
<dbReference type="Gene3D" id="1.10.510.10">
    <property type="entry name" value="Transferase(Phosphotransferase) domain 1"/>
    <property type="match status" value="1"/>
</dbReference>
<name>A0AAD5SXX3_9FUNG</name>
<dbReference type="PANTHER" id="PTHR44329">
    <property type="entry name" value="SERINE/THREONINE-PROTEIN KINASE TNNI3K-RELATED"/>
    <property type="match status" value="1"/>
</dbReference>